<dbReference type="InterPro" id="IPR003959">
    <property type="entry name" value="ATPase_AAA_core"/>
</dbReference>
<dbReference type="Gene3D" id="3.40.50.300">
    <property type="entry name" value="P-loop containing nucleotide triphosphate hydrolases"/>
    <property type="match status" value="1"/>
</dbReference>
<keyword evidence="3" id="KW-1133">Transmembrane helix</keyword>
<dbReference type="Proteomes" id="UP001153678">
    <property type="component" value="Unassembled WGS sequence"/>
</dbReference>
<dbReference type="OrthoDB" id="2446464at2759"/>
<evidence type="ECO:0000256" key="1">
    <source>
        <dbReference type="SAM" id="Coils"/>
    </source>
</evidence>
<dbReference type="GO" id="GO:0005524">
    <property type="term" value="F:ATP binding"/>
    <property type="evidence" value="ECO:0007669"/>
    <property type="project" value="InterPro"/>
</dbReference>
<gene>
    <name evidence="5" type="ORF">FWILDA_LOCUS15858</name>
</gene>
<dbReference type="InterPro" id="IPR027417">
    <property type="entry name" value="P-loop_NTPase"/>
</dbReference>
<keyword evidence="6" id="KW-1185">Reference proteome</keyword>
<dbReference type="EMBL" id="CAMKVN010008937">
    <property type="protein sequence ID" value="CAI2193001.1"/>
    <property type="molecule type" value="Genomic_DNA"/>
</dbReference>
<protein>
    <submittedName>
        <fullName evidence="5">9038_t:CDS:1</fullName>
    </submittedName>
</protein>
<accession>A0A9W4WX24</accession>
<organism evidence="5 6">
    <name type="scientific">Funneliformis geosporum</name>
    <dbReference type="NCBI Taxonomy" id="1117311"/>
    <lineage>
        <taxon>Eukaryota</taxon>
        <taxon>Fungi</taxon>
        <taxon>Fungi incertae sedis</taxon>
        <taxon>Mucoromycota</taxon>
        <taxon>Glomeromycotina</taxon>
        <taxon>Glomeromycetes</taxon>
        <taxon>Glomerales</taxon>
        <taxon>Glomeraceae</taxon>
        <taxon>Funneliformis</taxon>
    </lineage>
</organism>
<keyword evidence="3" id="KW-0472">Membrane</keyword>
<evidence type="ECO:0000313" key="5">
    <source>
        <dbReference type="EMBL" id="CAI2193001.1"/>
    </source>
</evidence>
<name>A0A9W4WX24_9GLOM</name>
<keyword evidence="1" id="KW-0175">Coiled coil</keyword>
<comment type="caution">
    <text evidence="5">The sequence shown here is derived from an EMBL/GenBank/DDBJ whole genome shotgun (WGS) entry which is preliminary data.</text>
</comment>
<feature type="region of interest" description="Disordered" evidence="2">
    <location>
        <begin position="440"/>
        <end position="460"/>
    </location>
</feature>
<feature type="transmembrane region" description="Helical" evidence="3">
    <location>
        <begin position="90"/>
        <end position="107"/>
    </location>
</feature>
<evidence type="ECO:0000256" key="3">
    <source>
        <dbReference type="SAM" id="Phobius"/>
    </source>
</evidence>
<sequence>MTTNDIKKTFGENTEKLEKKTKEFIDKTSPYYSNLEPHQRGILIIVLLLALIFFIYWLTKKEPRELTEMERKQIEKATSNKKKTKHTEQSLLLLLLLGGGYYFFFHLPNKRKKIKEEIKTLLENNSNINLISQINLFANQMKKTIKEKIDDLERNNLTSKQKRETAIIELSDYCQLEELELPNFKKIIKDYSKKIKQEPVDNISSLQKEANELIVEERVKKQAKMTEIMKREPEHFNIAASYKIKFPPSLWNNLTNKQKTHKKSEELVLIRGERDPDTKLDNNALFYGAPRTGKSVMSEKLAYEADCYPLVVIQGSSLTPKDLDYKSGIDPLGKFIFTLCDIDHTLVDDFGFEREENGEVRYILFVDEANQITTSTLISRSTELTFLKECMGSDTRINESKNLWIMATNHLDQVNPAVYQPGRLRDFMRYADDAGITEKEEKNNRENDNEHFQGKFEPPRKPKIEEVVEKTANQISKSIDVRLKELIETAEEIRNQALTARNTCTSTIEDSLEQIRLVITQMK</sequence>
<dbReference type="GO" id="GO:0016887">
    <property type="term" value="F:ATP hydrolysis activity"/>
    <property type="evidence" value="ECO:0007669"/>
    <property type="project" value="InterPro"/>
</dbReference>
<reference evidence="5" key="1">
    <citation type="submission" date="2022-08" db="EMBL/GenBank/DDBJ databases">
        <authorList>
            <person name="Kallberg Y."/>
            <person name="Tangrot J."/>
            <person name="Rosling A."/>
        </authorList>
    </citation>
    <scope>NUCLEOTIDE SEQUENCE</scope>
    <source>
        <strain evidence="5">Wild A</strain>
    </source>
</reference>
<keyword evidence="3" id="KW-0812">Transmembrane</keyword>
<dbReference type="AlphaFoldDB" id="A0A9W4WX24"/>
<dbReference type="SUPFAM" id="SSF52540">
    <property type="entry name" value="P-loop containing nucleoside triphosphate hydrolases"/>
    <property type="match status" value="1"/>
</dbReference>
<feature type="domain" description="ATPase AAA-type core" evidence="4">
    <location>
        <begin position="285"/>
        <end position="425"/>
    </location>
</feature>
<feature type="transmembrane region" description="Helical" evidence="3">
    <location>
        <begin position="41"/>
        <end position="59"/>
    </location>
</feature>
<dbReference type="Pfam" id="PF00004">
    <property type="entry name" value="AAA"/>
    <property type="match status" value="1"/>
</dbReference>
<feature type="coiled-coil region" evidence="1">
    <location>
        <begin position="135"/>
        <end position="162"/>
    </location>
</feature>
<evidence type="ECO:0000256" key="2">
    <source>
        <dbReference type="SAM" id="MobiDB-lite"/>
    </source>
</evidence>
<proteinExistence type="predicted"/>
<evidence type="ECO:0000259" key="4">
    <source>
        <dbReference type="Pfam" id="PF00004"/>
    </source>
</evidence>
<evidence type="ECO:0000313" key="6">
    <source>
        <dbReference type="Proteomes" id="UP001153678"/>
    </source>
</evidence>